<dbReference type="InterPro" id="IPR001849">
    <property type="entry name" value="PH_domain"/>
</dbReference>
<dbReference type="Pfam" id="PF13768">
    <property type="entry name" value="VWA_3"/>
    <property type="match status" value="1"/>
</dbReference>
<feature type="region of interest" description="Disordered" evidence="2">
    <location>
        <begin position="900"/>
        <end position="928"/>
    </location>
</feature>
<feature type="compositionally biased region" description="Basic and acidic residues" evidence="2">
    <location>
        <begin position="12"/>
        <end position="21"/>
    </location>
</feature>
<dbReference type="Gene3D" id="3.40.50.410">
    <property type="entry name" value="von Willebrand factor, type A domain"/>
    <property type="match status" value="1"/>
</dbReference>
<evidence type="ECO:0000256" key="1">
    <source>
        <dbReference type="PROSITE-ProRule" id="PRU00175"/>
    </source>
</evidence>
<evidence type="ECO:0000259" key="5">
    <source>
        <dbReference type="PROSITE" id="PS50234"/>
    </source>
</evidence>
<keyword evidence="1" id="KW-0863">Zinc-finger</keyword>
<dbReference type="InterPro" id="IPR002035">
    <property type="entry name" value="VWF_A"/>
</dbReference>
<evidence type="ECO:0000259" key="3">
    <source>
        <dbReference type="PROSITE" id="PS50003"/>
    </source>
</evidence>
<feature type="domain" description="PH" evidence="3">
    <location>
        <begin position="399"/>
        <end position="517"/>
    </location>
</feature>
<dbReference type="Proteomes" id="UP000327013">
    <property type="component" value="Unassembled WGS sequence"/>
</dbReference>
<evidence type="ECO:0000259" key="4">
    <source>
        <dbReference type="PROSITE" id="PS50089"/>
    </source>
</evidence>
<dbReference type="OrthoDB" id="619357at2759"/>
<feature type="compositionally biased region" description="Basic residues" evidence="2">
    <location>
        <begin position="1"/>
        <end position="11"/>
    </location>
</feature>
<evidence type="ECO:0008006" key="8">
    <source>
        <dbReference type="Google" id="ProtNLM"/>
    </source>
</evidence>
<feature type="region of interest" description="Disordered" evidence="2">
    <location>
        <begin position="195"/>
        <end position="298"/>
    </location>
</feature>
<feature type="domain" description="VWFA" evidence="5">
    <location>
        <begin position="589"/>
        <end position="765"/>
    </location>
</feature>
<feature type="compositionally biased region" description="Low complexity" evidence="2">
    <location>
        <begin position="1004"/>
        <end position="1020"/>
    </location>
</feature>
<dbReference type="PROSITE" id="PS50234">
    <property type="entry name" value="VWFA"/>
    <property type="match status" value="1"/>
</dbReference>
<accession>A0A5N6L4N8</accession>
<dbReference type="SUPFAM" id="SSF53300">
    <property type="entry name" value="vWA-like"/>
    <property type="match status" value="1"/>
</dbReference>
<dbReference type="InterPro" id="IPR001841">
    <property type="entry name" value="Znf_RING"/>
</dbReference>
<feature type="region of interest" description="Disordered" evidence="2">
    <location>
        <begin position="969"/>
        <end position="1054"/>
    </location>
</feature>
<dbReference type="EMBL" id="VIBQ01000102">
    <property type="protein sequence ID" value="KAB8772381.1"/>
    <property type="molecule type" value="Genomic_DNA"/>
</dbReference>
<feature type="compositionally biased region" description="Pro residues" evidence="2">
    <location>
        <begin position="1041"/>
        <end position="1050"/>
    </location>
</feature>
<evidence type="ECO:0000313" key="7">
    <source>
        <dbReference type="Proteomes" id="UP000327013"/>
    </source>
</evidence>
<dbReference type="SUPFAM" id="SSF57850">
    <property type="entry name" value="RING/U-box"/>
    <property type="match status" value="1"/>
</dbReference>
<dbReference type="InterPro" id="IPR013083">
    <property type="entry name" value="Znf_RING/FYVE/PHD"/>
</dbReference>
<dbReference type="InterPro" id="IPR011993">
    <property type="entry name" value="PH-like_dom_sf"/>
</dbReference>
<feature type="compositionally biased region" description="Basic and acidic residues" evidence="2">
    <location>
        <begin position="340"/>
        <end position="365"/>
    </location>
</feature>
<feature type="compositionally biased region" description="Polar residues" evidence="2">
    <location>
        <begin position="63"/>
        <end position="90"/>
    </location>
</feature>
<proteinExistence type="predicted"/>
<dbReference type="PANTHER" id="PTHR10579">
    <property type="entry name" value="CALCIUM-ACTIVATED CHLORIDE CHANNEL REGULATOR"/>
    <property type="match status" value="1"/>
</dbReference>
<dbReference type="AlphaFoldDB" id="A0A5N6L4N8"/>
<feature type="region of interest" description="Disordered" evidence="2">
    <location>
        <begin position="1"/>
        <end position="103"/>
    </location>
</feature>
<comment type="caution">
    <text evidence="6">The sequence shown here is derived from an EMBL/GenBank/DDBJ whole genome shotgun (WGS) entry which is preliminary data.</text>
</comment>
<feature type="compositionally biased region" description="Pro residues" evidence="2">
    <location>
        <begin position="1021"/>
        <end position="1034"/>
    </location>
</feature>
<keyword evidence="7" id="KW-1185">Reference proteome</keyword>
<feature type="region of interest" description="Disordered" evidence="2">
    <location>
        <begin position="340"/>
        <end position="374"/>
    </location>
</feature>
<keyword evidence="1" id="KW-0862">Zinc</keyword>
<feature type="compositionally biased region" description="Pro residues" evidence="2">
    <location>
        <begin position="918"/>
        <end position="927"/>
    </location>
</feature>
<sequence>MASHYKSRPLRHVSDSNGDHTPHRRVTSSHVNFSASSTRPASPDAPTVYSSSRHTPAAVAALSTHSSRPDTAQPSRSTSRAQRASPSFTAPRSKRGMTGMLDIDRPHTRRDRTFVGAECAACEEPLEHTLRGEKVLQLSCGHVSHEACFYEYIREFEALSCPVCEAPLGLDTSRGGNVLDLEKLSSAYRAQTLRDDYRSHRTAPSQATSQYTSNHDSRAGHYQPSVSDRRRRHTKISSRNSRGAHGRNASDGTRSTVGPASTIDQSIMSGRPDMDHNTPTTSPRLQPISNPIPPPSILIRSEYPTLHRSKQQQSLTCLVTVEMPEGKWKPSVEDLRRLAEQTRQQEDREAPRKLPHKRGESRMSEVPEVPEELPPELQEELDRLTENLIARVDNWHGLDFLRFGRLRLHDTLLVGKDRQSWQELECYLFGEMLICVKEKKVPQSQAWDGQELRKFTLKGSIMIKKHLANIEQTLGDDEDDNVLTLSLSVPELPAFHLQFPSLEKLDQWRESLFSLGGPDEGGRDDYSDDGTILSTEYDDNGPRVGALSSIHSSYGANKSYNTAPTEYSEPRPLAHRKQNLSYSLHVPIDIVVVVPLSSHMHGLKISLLKDLLKFLLYSLGRRDRLGLVGFGAGGGAIPLANLTSNDWPSWDRVVESIKATGPKSARIDPVEGANVAMDILMQRKTSNPISSILIVSDSSTAEEDSVDFVVSRAEAARVSIYTFGLGLNHKPDALIVLSQRTKAAYLYVKDWMLLRECVAGVLGSLQSVCHQNVLLKLRLPDGSPGKFVKVSGALMSSTRATGREAEASLGDLRFGEKRDVLVQLAVAPESSHDQMMAQDPWETIVSDLEALGGSLDADFESRHNSIDEVPMLQANLSYGDILRDGAITQTPRPSLLTITVLPTAPPRPSSKSHLNSRPPSPPIPPHPSVVQRRMELLTSDMMTRALTLVSRGQNDRAHHLLQETRSILKGLGKGGLPPLPPPSAAGSAEHGKKQPTPLSATQTASSSRNPSPNTSTADLHSPPPHGALPAPPSPSTTHMSLPPPPPPPLTPANIPLSPAPGIDFATMVALDAELAGALEWLAHPAVFARDARKAVLQAIGTASNHGRLARAVARRARHGLWPRARRRRQEGHQGQGRRLLLPDRHLADRNQGHRPAAQRQGDARLHQGRGGAA</sequence>
<dbReference type="Pfam" id="PF15411">
    <property type="entry name" value="PH_10"/>
    <property type="match status" value="1"/>
</dbReference>
<dbReference type="PROSITE" id="PS50003">
    <property type="entry name" value="PH_DOMAIN"/>
    <property type="match status" value="1"/>
</dbReference>
<feature type="region of interest" description="Disordered" evidence="2">
    <location>
        <begin position="1123"/>
        <end position="1173"/>
    </location>
</feature>
<dbReference type="InterPro" id="IPR036465">
    <property type="entry name" value="vWFA_dom_sf"/>
</dbReference>
<feature type="compositionally biased region" description="Basic and acidic residues" evidence="2">
    <location>
        <begin position="1140"/>
        <end position="1151"/>
    </location>
</feature>
<feature type="compositionally biased region" description="Polar residues" evidence="2">
    <location>
        <begin position="28"/>
        <end position="40"/>
    </location>
</feature>
<dbReference type="Gene3D" id="3.30.40.10">
    <property type="entry name" value="Zinc/RING finger domain, C3HC4 (zinc finger)"/>
    <property type="match status" value="1"/>
</dbReference>
<keyword evidence="1" id="KW-0479">Metal-binding</keyword>
<feature type="compositionally biased region" description="Polar residues" evidence="2">
    <location>
        <begin position="250"/>
        <end position="268"/>
    </location>
</feature>
<gene>
    <name evidence="6" type="ORF">FH972_026670</name>
</gene>
<evidence type="ECO:0000313" key="6">
    <source>
        <dbReference type="EMBL" id="KAB8772381.1"/>
    </source>
</evidence>
<dbReference type="Gene3D" id="2.30.29.30">
    <property type="entry name" value="Pleckstrin-homology domain (PH domain)/Phosphotyrosine-binding domain (PTB)"/>
    <property type="match status" value="1"/>
</dbReference>
<feature type="domain" description="RING-type" evidence="4">
    <location>
        <begin position="119"/>
        <end position="165"/>
    </location>
</feature>
<dbReference type="PROSITE" id="PS50089">
    <property type="entry name" value="ZF_RING_2"/>
    <property type="match status" value="1"/>
</dbReference>
<evidence type="ECO:0000256" key="2">
    <source>
        <dbReference type="SAM" id="MobiDB-lite"/>
    </source>
</evidence>
<dbReference type="GO" id="GO:0008270">
    <property type="term" value="F:zinc ion binding"/>
    <property type="evidence" value="ECO:0007669"/>
    <property type="project" value="UniProtKB-KW"/>
</dbReference>
<dbReference type="SMART" id="SM00184">
    <property type="entry name" value="RING"/>
    <property type="match status" value="1"/>
</dbReference>
<organism evidence="6 7">
    <name type="scientific">Carpinus fangiana</name>
    <dbReference type="NCBI Taxonomy" id="176857"/>
    <lineage>
        <taxon>Eukaryota</taxon>
        <taxon>Viridiplantae</taxon>
        <taxon>Streptophyta</taxon>
        <taxon>Embryophyta</taxon>
        <taxon>Tracheophyta</taxon>
        <taxon>Spermatophyta</taxon>
        <taxon>Magnoliopsida</taxon>
        <taxon>eudicotyledons</taxon>
        <taxon>Gunneridae</taxon>
        <taxon>Pentapetalae</taxon>
        <taxon>rosids</taxon>
        <taxon>fabids</taxon>
        <taxon>Fagales</taxon>
        <taxon>Betulaceae</taxon>
        <taxon>Carpinus</taxon>
    </lineage>
</organism>
<protein>
    <recommendedName>
        <fullName evidence="8">RING-type domain-containing protein</fullName>
    </recommendedName>
</protein>
<dbReference type="SUPFAM" id="SSF50729">
    <property type="entry name" value="PH domain-like"/>
    <property type="match status" value="1"/>
</dbReference>
<name>A0A5N6L4N8_9ROSI</name>
<dbReference type="InterPro" id="IPR051266">
    <property type="entry name" value="CLCR"/>
</dbReference>
<reference evidence="6 7" key="1">
    <citation type="submission" date="2019-06" db="EMBL/GenBank/DDBJ databases">
        <title>A chromosomal-level reference genome of Carpinus fangiana (Coryloideae, Betulaceae).</title>
        <authorList>
            <person name="Yang X."/>
            <person name="Wang Z."/>
            <person name="Zhang L."/>
            <person name="Hao G."/>
            <person name="Liu J."/>
            <person name="Yang Y."/>
        </authorList>
    </citation>
    <scope>NUCLEOTIDE SEQUENCE [LARGE SCALE GENOMIC DNA]</scope>
    <source>
        <strain evidence="6">Cfa_2016G</strain>
        <tissue evidence="6">Leaf</tissue>
    </source>
</reference>
<dbReference type="PANTHER" id="PTHR10579:SF43">
    <property type="entry name" value="ZINC FINGER (C3HC4-TYPE RING FINGER) FAMILY PROTEIN"/>
    <property type="match status" value="1"/>
</dbReference>
<feature type="compositionally biased region" description="Polar residues" evidence="2">
    <location>
        <begin position="202"/>
        <end position="214"/>
    </location>
</feature>